<evidence type="ECO:0000313" key="12">
    <source>
        <dbReference type="Proteomes" id="UP000774617"/>
    </source>
</evidence>
<evidence type="ECO:0000313" key="11">
    <source>
        <dbReference type="EMBL" id="KAH7065339.1"/>
    </source>
</evidence>
<dbReference type="Proteomes" id="UP000774617">
    <property type="component" value="Unassembled WGS sequence"/>
</dbReference>
<name>A0ABQ8GYU2_9PEZI</name>
<evidence type="ECO:0000256" key="7">
    <source>
        <dbReference type="ARBA" id="ARBA00022837"/>
    </source>
</evidence>
<evidence type="ECO:0000256" key="4">
    <source>
        <dbReference type="ARBA" id="ARBA00022723"/>
    </source>
</evidence>
<reference evidence="11 12" key="1">
    <citation type="journal article" date="2021" name="Nat. Commun.">
        <title>Genetic determinants of endophytism in the Arabidopsis root mycobiome.</title>
        <authorList>
            <person name="Mesny F."/>
            <person name="Miyauchi S."/>
            <person name="Thiergart T."/>
            <person name="Pickel B."/>
            <person name="Atanasova L."/>
            <person name="Karlsson M."/>
            <person name="Huettel B."/>
            <person name="Barry K.W."/>
            <person name="Haridas S."/>
            <person name="Chen C."/>
            <person name="Bauer D."/>
            <person name="Andreopoulos W."/>
            <person name="Pangilinan J."/>
            <person name="LaButti K."/>
            <person name="Riley R."/>
            <person name="Lipzen A."/>
            <person name="Clum A."/>
            <person name="Drula E."/>
            <person name="Henrissat B."/>
            <person name="Kohler A."/>
            <person name="Grigoriev I.V."/>
            <person name="Martin F.M."/>
            <person name="Hacquard S."/>
        </authorList>
    </citation>
    <scope>NUCLEOTIDE SEQUENCE [LARGE SCALE GENOMIC DNA]</scope>
    <source>
        <strain evidence="11 12">MPI-SDFR-AT-0080</strain>
    </source>
</reference>
<comment type="caution">
    <text evidence="11">The sequence shown here is derived from an EMBL/GenBank/DDBJ whole genome shotgun (WGS) entry which is preliminary data.</text>
</comment>
<accession>A0ABQ8GYU2</accession>
<keyword evidence="8" id="KW-1015">Disulfide bond</keyword>
<comment type="catalytic activity">
    <reaction evidence="9">
        <text>feruloyl-polysaccharide + H2O = ferulate + polysaccharide.</text>
        <dbReference type="EC" id="3.1.1.73"/>
    </reaction>
</comment>
<sequence length="548" mass="59185">MTPCQPSCFYSQREMPQFSWPVRSSASSAKATTTTTTLVLFLLALLPQVWSIPQLLPDPRDRCAELSVQHPAQDGGRLVVTNATFVEAHALNISGTLNALPFCRLASRLAYGSNDFLTFEVWLPDDVEYNGRFLAVGNGGMAGTIDNATMVEYLNEGFAVAAGDSGHLASENNDGEGAPNTYLPYLHDRDQVLAWIHNSIALFTPPARDFVKAHYAHEPAYSYYYGCSTGGAQGFALSQLHPDLFDGIYAGCPGFWYSHLALSFLWNGQQTKGDAYLDQSLLDTITSAVLDQCDGLDGVTDRLLENPLACNFGIEALACSATASNNSACLTPAQLAAAKAIYAGPKDARDGSAVYPGFTLGSETEWAQGQEGSLARAFSIPILQNLVYDNLSYDSNIFNWGSDIDDVDKNAGAFIDETSVNLTIFRNVGGKMLVSQGWADPYNAATLPIEYLERLQDFFGGDVSDFINVFMVPGGGHCGSASNYPSVPAKHRVIAALQAWVELGIKPEYVFSDSPEDGSDRSRKLCPWPKTARYVAGDEDSAAAYVCA</sequence>
<dbReference type="InterPro" id="IPR011118">
    <property type="entry name" value="Tannase/feruloyl_esterase"/>
</dbReference>
<keyword evidence="4" id="KW-0479">Metal-binding</keyword>
<dbReference type="PANTHER" id="PTHR33938">
    <property type="entry name" value="FERULOYL ESTERASE B-RELATED"/>
    <property type="match status" value="1"/>
</dbReference>
<keyword evidence="6 10" id="KW-0378">Hydrolase</keyword>
<evidence type="ECO:0000256" key="5">
    <source>
        <dbReference type="ARBA" id="ARBA00022729"/>
    </source>
</evidence>
<evidence type="ECO:0000256" key="6">
    <source>
        <dbReference type="ARBA" id="ARBA00022801"/>
    </source>
</evidence>
<evidence type="ECO:0000256" key="3">
    <source>
        <dbReference type="ARBA" id="ARBA00022651"/>
    </source>
</evidence>
<evidence type="ECO:0000256" key="9">
    <source>
        <dbReference type="ARBA" id="ARBA00034075"/>
    </source>
</evidence>
<dbReference type="Gene3D" id="3.40.50.1820">
    <property type="entry name" value="alpha/beta hydrolase"/>
    <property type="match status" value="1"/>
</dbReference>
<evidence type="ECO:0000256" key="8">
    <source>
        <dbReference type="ARBA" id="ARBA00023157"/>
    </source>
</evidence>
<evidence type="ECO:0000256" key="10">
    <source>
        <dbReference type="RuleBase" id="RU361238"/>
    </source>
</evidence>
<dbReference type="SUPFAM" id="SSF53474">
    <property type="entry name" value="alpha/beta-Hydrolases"/>
    <property type="match status" value="1"/>
</dbReference>
<dbReference type="InterPro" id="IPR029058">
    <property type="entry name" value="AB_hydrolase_fold"/>
</dbReference>
<proteinExistence type="inferred from homology"/>
<keyword evidence="12" id="KW-1185">Reference proteome</keyword>
<keyword evidence="7" id="KW-0106">Calcium</keyword>
<comment type="similarity">
    <text evidence="1 10">Belongs to the tannase family.</text>
</comment>
<gene>
    <name evidence="11" type="ORF">B0J12DRAFT_32225</name>
</gene>
<keyword evidence="3" id="KW-0119">Carbohydrate metabolism</keyword>
<evidence type="ECO:0000256" key="2">
    <source>
        <dbReference type="ARBA" id="ARBA00022487"/>
    </source>
</evidence>
<keyword evidence="2" id="KW-0719">Serine esterase</keyword>
<dbReference type="EMBL" id="JAGTJR010000001">
    <property type="protein sequence ID" value="KAH7065339.1"/>
    <property type="molecule type" value="Genomic_DNA"/>
</dbReference>
<dbReference type="Pfam" id="PF07519">
    <property type="entry name" value="Tannase"/>
    <property type="match status" value="1"/>
</dbReference>
<keyword evidence="5" id="KW-0732">Signal</keyword>
<evidence type="ECO:0000256" key="1">
    <source>
        <dbReference type="ARBA" id="ARBA00006249"/>
    </source>
</evidence>
<keyword evidence="3" id="KW-0624">Polysaccharide degradation</keyword>
<protein>
    <recommendedName>
        <fullName evidence="10">Carboxylic ester hydrolase</fullName>
        <ecNumber evidence="10">3.1.1.-</ecNumber>
    </recommendedName>
</protein>
<organism evidence="11 12">
    <name type="scientific">Macrophomina phaseolina</name>
    <dbReference type="NCBI Taxonomy" id="35725"/>
    <lineage>
        <taxon>Eukaryota</taxon>
        <taxon>Fungi</taxon>
        <taxon>Dikarya</taxon>
        <taxon>Ascomycota</taxon>
        <taxon>Pezizomycotina</taxon>
        <taxon>Dothideomycetes</taxon>
        <taxon>Dothideomycetes incertae sedis</taxon>
        <taxon>Botryosphaeriales</taxon>
        <taxon>Botryosphaeriaceae</taxon>
        <taxon>Macrophomina</taxon>
    </lineage>
</organism>
<keyword evidence="3" id="KW-0858">Xylan degradation</keyword>
<dbReference type="PANTHER" id="PTHR33938:SF15">
    <property type="entry name" value="FERULOYL ESTERASE B-RELATED"/>
    <property type="match status" value="1"/>
</dbReference>
<dbReference type="EC" id="3.1.1.-" evidence="10"/>